<reference evidence="4 5" key="1">
    <citation type="submission" date="2019-12" db="EMBL/GenBank/DDBJ databases">
        <title>Genomic-based taxomic classification of the family Erythrobacteraceae.</title>
        <authorList>
            <person name="Xu L."/>
        </authorList>
    </citation>
    <scope>NUCLEOTIDE SEQUENCE [LARGE SCALE GENOMIC DNA]</scope>
    <source>
        <strain evidence="4 5">MCCC 1K01500</strain>
    </source>
</reference>
<dbReference type="Gene3D" id="1.25.40.10">
    <property type="entry name" value="Tetratricopeptide repeat domain"/>
    <property type="match status" value="1"/>
</dbReference>
<dbReference type="CDD" id="cd00383">
    <property type="entry name" value="trans_reg_C"/>
    <property type="match status" value="1"/>
</dbReference>
<evidence type="ECO:0000313" key="4">
    <source>
        <dbReference type="EMBL" id="MXO59557.1"/>
    </source>
</evidence>
<dbReference type="Gene3D" id="1.10.10.10">
    <property type="entry name" value="Winged helix-like DNA-binding domain superfamily/Winged helix DNA-binding domain"/>
    <property type="match status" value="1"/>
</dbReference>
<dbReference type="GO" id="GO:0006355">
    <property type="term" value="P:regulation of DNA-templated transcription"/>
    <property type="evidence" value="ECO:0007669"/>
    <property type="project" value="InterPro"/>
</dbReference>
<dbReference type="InterPro" id="IPR036388">
    <property type="entry name" value="WH-like_DNA-bd_sf"/>
</dbReference>
<keyword evidence="1 2" id="KW-0238">DNA-binding</keyword>
<dbReference type="OrthoDB" id="105971at2"/>
<dbReference type="InterPro" id="IPR001867">
    <property type="entry name" value="OmpR/PhoB-type_DNA-bd"/>
</dbReference>
<dbReference type="PROSITE" id="PS51755">
    <property type="entry name" value="OMPR_PHOB"/>
    <property type="match status" value="1"/>
</dbReference>
<dbReference type="GO" id="GO:0000160">
    <property type="term" value="P:phosphorelay signal transduction system"/>
    <property type="evidence" value="ECO:0007669"/>
    <property type="project" value="InterPro"/>
</dbReference>
<feature type="domain" description="OmpR/PhoB-type" evidence="3">
    <location>
        <begin position="6"/>
        <end position="104"/>
    </location>
</feature>
<dbReference type="SUPFAM" id="SSF46894">
    <property type="entry name" value="C-terminal effector domain of the bipartite response regulators"/>
    <property type="match status" value="1"/>
</dbReference>
<sequence>MGNPAAVTYKFGDFALDEARFELCHNGEPVPCEPQVLSLLLLLCANSDRLVDKDEIVEKVWDGRIVSEAAISARIKSARKAIGDDGAAQRLIKTIHGRGFRFIGDLEFVSRAEAEPAQFASGAGQGVEAAGSQRPSIAVLPLRRIGEPGPYDFIADAMPDELIMDLSRLRSLFVIARGSSFRFRDREVGDALGVRYLLGGSVEKAGNEIVIRLELSDTVSGSVLWAEAYRSGADELQQLRSEILRQVVMHVEIRIAQNEAQLARAQQANSLGSWSAYHLGLDHMFRFNRADTDLAADYFRRALETDPHFARAYGGLSFTSFQRAFMRFDADRDALVSQARDFAQQAIDNDRLDPFSHFNMGRSFWLEGDLDRSRSSLSHAVELCPNFAQGVYVHGLASTLAGDTDTADDDLRHAIALSPLDPLRYAMIGSRSFVYTLRGDYEKAAELGIQAALTPGAHKHIDVIAAIGTALAGRRSEAEAWVARAHSRDTGVSAADFLKSFPFAQGEGRELIERTLADLGL</sequence>
<evidence type="ECO:0000259" key="3">
    <source>
        <dbReference type="PROSITE" id="PS51755"/>
    </source>
</evidence>
<dbReference type="Pfam" id="PF00486">
    <property type="entry name" value="Trans_reg_C"/>
    <property type="match status" value="1"/>
</dbReference>
<organism evidence="4 5">
    <name type="scientific">Croceibacterium salegens</name>
    <dbReference type="NCBI Taxonomy" id="1737568"/>
    <lineage>
        <taxon>Bacteria</taxon>
        <taxon>Pseudomonadati</taxon>
        <taxon>Pseudomonadota</taxon>
        <taxon>Alphaproteobacteria</taxon>
        <taxon>Sphingomonadales</taxon>
        <taxon>Erythrobacteraceae</taxon>
        <taxon>Croceibacterium</taxon>
    </lineage>
</organism>
<dbReference type="InterPro" id="IPR011990">
    <property type="entry name" value="TPR-like_helical_dom_sf"/>
</dbReference>
<dbReference type="SUPFAM" id="SSF48452">
    <property type="entry name" value="TPR-like"/>
    <property type="match status" value="1"/>
</dbReference>
<dbReference type="AlphaFoldDB" id="A0A6I4SWZ0"/>
<gene>
    <name evidence="4" type="ORF">GRI89_08385</name>
</gene>
<evidence type="ECO:0000256" key="2">
    <source>
        <dbReference type="PROSITE-ProRule" id="PRU01091"/>
    </source>
</evidence>
<dbReference type="RefSeq" id="WP_159794087.1">
    <property type="nucleotide sequence ID" value="NZ_WTYM01000036.1"/>
</dbReference>
<keyword evidence="5" id="KW-1185">Reference proteome</keyword>
<dbReference type="GO" id="GO:0003677">
    <property type="term" value="F:DNA binding"/>
    <property type="evidence" value="ECO:0007669"/>
    <property type="project" value="UniProtKB-UniRule"/>
</dbReference>
<dbReference type="SMART" id="SM00862">
    <property type="entry name" value="Trans_reg_C"/>
    <property type="match status" value="1"/>
</dbReference>
<evidence type="ECO:0000313" key="5">
    <source>
        <dbReference type="Proteomes" id="UP000433652"/>
    </source>
</evidence>
<comment type="caution">
    <text evidence="4">The sequence shown here is derived from an EMBL/GenBank/DDBJ whole genome shotgun (WGS) entry which is preliminary data.</text>
</comment>
<protein>
    <submittedName>
        <fullName evidence="4">Transcriptional regulator</fullName>
    </submittedName>
</protein>
<name>A0A6I4SWZ0_9SPHN</name>
<dbReference type="Proteomes" id="UP000433652">
    <property type="component" value="Unassembled WGS sequence"/>
</dbReference>
<feature type="DNA-binding region" description="OmpR/PhoB-type" evidence="2">
    <location>
        <begin position="6"/>
        <end position="104"/>
    </location>
</feature>
<accession>A0A6I4SWZ0</accession>
<proteinExistence type="predicted"/>
<dbReference type="EMBL" id="WTYM01000036">
    <property type="protein sequence ID" value="MXO59557.1"/>
    <property type="molecule type" value="Genomic_DNA"/>
</dbReference>
<dbReference type="InterPro" id="IPR016032">
    <property type="entry name" value="Sig_transdc_resp-reg_C-effctor"/>
</dbReference>
<evidence type="ECO:0000256" key="1">
    <source>
        <dbReference type="ARBA" id="ARBA00023125"/>
    </source>
</evidence>